<organism evidence="2 3">
    <name type="scientific">Campylobacter cuniculorum DSM 23162 = LMG 24588</name>
    <dbReference type="NCBI Taxonomy" id="1121267"/>
    <lineage>
        <taxon>Bacteria</taxon>
        <taxon>Pseudomonadati</taxon>
        <taxon>Campylobacterota</taxon>
        <taxon>Epsilonproteobacteria</taxon>
        <taxon>Campylobacterales</taxon>
        <taxon>Campylobacteraceae</taxon>
        <taxon>Campylobacter</taxon>
    </lineage>
</organism>
<evidence type="ECO:0008006" key="4">
    <source>
        <dbReference type="Google" id="ProtNLM"/>
    </source>
</evidence>
<feature type="compositionally biased region" description="Polar residues" evidence="1">
    <location>
        <begin position="1"/>
        <end position="15"/>
    </location>
</feature>
<accession>A0A1W6BVF1</accession>
<protein>
    <recommendedName>
        <fullName evidence="4">Invasion antigen C</fullName>
    </recommendedName>
</protein>
<evidence type="ECO:0000313" key="2">
    <source>
        <dbReference type="EMBL" id="ARJ56058.1"/>
    </source>
</evidence>
<dbReference type="Proteomes" id="UP000192902">
    <property type="component" value="Chromosome"/>
</dbReference>
<dbReference type="OrthoDB" id="5355928at2"/>
<dbReference type="RefSeq" id="WP_051521698.1">
    <property type="nucleotide sequence ID" value="NZ_CP020867.1"/>
</dbReference>
<sequence length="99" mass="11829">MQINETNSKNSTFFQANKRKDEKDKEFEKYLENLNKEEKKKSDFSDDELNLSKILKDFKNYAINKSIKDKQKENEATLLNKLFTLIDSNIENNKKFKDI</sequence>
<dbReference type="KEGG" id="ccun:CCUN_0406"/>
<reference evidence="2 3" key="1">
    <citation type="submission" date="2017-04" db="EMBL/GenBank/DDBJ databases">
        <title>Complete genome sequence of the Campylobacter cuniculorum type strain LMG24588.</title>
        <authorList>
            <person name="Miller W.G."/>
            <person name="Yee E."/>
            <person name="Revez J."/>
            <person name="Bono J.L."/>
            <person name="Rossi M."/>
        </authorList>
    </citation>
    <scope>NUCLEOTIDE SEQUENCE [LARGE SCALE GENOMIC DNA]</scope>
    <source>
        <strain evidence="2 3">LMG 24588</strain>
    </source>
</reference>
<name>A0A1W6BVF1_9BACT</name>
<dbReference type="EMBL" id="CP020867">
    <property type="protein sequence ID" value="ARJ56058.1"/>
    <property type="molecule type" value="Genomic_DNA"/>
</dbReference>
<proteinExistence type="predicted"/>
<dbReference type="AlphaFoldDB" id="A0A1W6BVF1"/>
<feature type="region of interest" description="Disordered" evidence="1">
    <location>
        <begin position="1"/>
        <end position="23"/>
    </location>
</feature>
<evidence type="ECO:0000256" key="1">
    <source>
        <dbReference type="SAM" id="MobiDB-lite"/>
    </source>
</evidence>
<evidence type="ECO:0000313" key="3">
    <source>
        <dbReference type="Proteomes" id="UP000192902"/>
    </source>
</evidence>
<gene>
    <name evidence="2" type="ORF">CCUN_0406</name>
</gene>